<dbReference type="PANTHER" id="PTHR22550:SF5">
    <property type="entry name" value="LEUCINE ZIPPER PROTEIN 4"/>
    <property type="match status" value="1"/>
</dbReference>
<dbReference type="Proteomes" id="UP001218246">
    <property type="component" value="Unassembled WGS sequence"/>
</dbReference>
<accession>A0ABT6H502</accession>
<feature type="transmembrane region" description="Helical" evidence="5">
    <location>
        <begin position="348"/>
        <end position="365"/>
    </location>
</feature>
<comment type="caution">
    <text evidence="6">The sequence shown here is derived from an EMBL/GenBank/DDBJ whole genome shotgun (WGS) entry which is preliminary data.</text>
</comment>
<evidence type="ECO:0000313" key="6">
    <source>
        <dbReference type="EMBL" id="MDG5754412.1"/>
    </source>
</evidence>
<protein>
    <submittedName>
        <fullName evidence="6">Spore germination protein</fullName>
    </submittedName>
</protein>
<dbReference type="PANTHER" id="PTHR22550">
    <property type="entry name" value="SPORE GERMINATION PROTEIN"/>
    <property type="match status" value="1"/>
</dbReference>
<evidence type="ECO:0000256" key="2">
    <source>
        <dbReference type="ARBA" id="ARBA00005278"/>
    </source>
</evidence>
<dbReference type="EMBL" id="JARULN010000008">
    <property type="protein sequence ID" value="MDG5754412.1"/>
    <property type="molecule type" value="Genomic_DNA"/>
</dbReference>
<comment type="subcellular location">
    <subcellularLocation>
        <location evidence="4">Cell membrane</location>
    </subcellularLocation>
    <subcellularLocation>
        <location evidence="1">Membrane</location>
        <topology evidence="1">Multi-pass membrane protein</topology>
    </subcellularLocation>
</comment>
<comment type="similarity">
    <text evidence="2 4">Belongs to the GerABKA family.</text>
</comment>
<keyword evidence="3 4" id="KW-0472">Membrane</keyword>
<dbReference type="PIRSF" id="PIRSF005690">
    <property type="entry name" value="GerBA"/>
    <property type="match status" value="1"/>
</dbReference>
<evidence type="ECO:0000256" key="1">
    <source>
        <dbReference type="ARBA" id="ARBA00004141"/>
    </source>
</evidence>
<evidence type="ECO:0000256" key="3">
    <source>
        <dbReference type="ARBA" id="ARBA00023136"/>
    </source>
</evidence>
<evidence type="ECO:0000256" key="5">
    <source>
        <dbReference type="SAM" id="Phobius"/>
    </source>
</evidence>
<feature type="transmembrane region" description="Helical" evidence="5">
    <location>
        <begin position="371"/>
        <end position="391"/>
    </location>
</feature>
<dbReference type="Pfam" id="PF03323">
    <property type="entry name" value="GerA"/>
    <property type="match status" value="1"/>
</dbReference>
<dbReference type="RefSeq" id="WP_278018230.1">
    <property type="nucleotide sequence ID" value="NZ_JARRRY010000007.1"/>
</dbReference>
<sequence>MRQEGGFGTPIESIAVLVGMFQKSKDFIRFSLPGAPQITISFFRTMINEETLHRDVLPHIPAHVSSLVDVQIALPIEAMELTTNIEQISSKVLNGYAMMEDGSDTCLIIAICNKEGRQIATPEIEYNVVGPQEAFVELIDINLNMLRRRLPTPYLCVEELEIGTLSHTRVAVVFIDGIANEDNIKHVRDKLKNIEIDHIQDSSYVIRMIEDNPNSLFPQAINTERPDRVAGVLAEGKIALFVNGSPFAITLPTTIVEFFSTSEDYNLPWIMASTFRLLRLFSVLFSMLATPLYVAILTYHYELIPKELLRTLIASRSTIPFPPVIEALFLEVVIELLREAGARLPSKVALTVGIVGGIVIGQAAVEASLTSNVLIIIVALSALSSFTTPIYKIGNTIRLIRFPLILSAQFLGMFGIVCFSLFMLTHLVRAQSLGRPYLAPFYPTRISDWKDSFVRMPISSFFNRPITARARYNERFDKQEVDQHTSKPKNDFTD</sequence>
<dbReference type="InterPro" id="IPR004995">
    <property type="entry name" value="Spore_Ger"/>
</dbReference>
<keyword evidence="7" id="KW-1185">Reference proteome</keyword>
<organism evidence="6 7">
    <name type="scientific">Ectobacillus antri</name>
    <dbReference type="NCBI Taxonomy" id="2486280"/>
    <lineage>
        <taxon>Bacteria</taxon>
        <taxon>Bacillati</taxon>
        <taxon>Bacillota</taxon>
        <taxon>Bacilli</taxon>
        <taxon>Bacillales</taxon>
        <taxon>Bacillaceae</taxon>
        <taxon>Ectobacillus</taxon>
    </lineage>
</organism>
<proteinExistence type="inferred from homology"/>
<feature type="transmembrane region" description="Helical" evidence="5">
    <location>
        <begin position="403"/>
        <end position="424"/>
    </location>
</feature>
<keyword evidence="5" id="KW-0812">Transmembrane</keyword>
<evidence type="ECO:0000256" key="4">
    <source>
        <dbReference type="PIRNR" id="PIRNR005690"/>
    </source>
</evidence>
<reference evidence="6 7" key="1">
    <citation type="submission" date="2023-04" db="EMBL/GenBank/DDBJ databases">
        <title>Ectobacillus antri isolated from activated sludge.</title>
        <authorList>
            <person name="Yan P."/>
            <person name="Liu X."/>
        </authorList>
    </citation>
    <scope>NUCLEOTIDE SEQUENCE [LARGE SCALE GENOMIC DNA]</scope>
    <source>
        <strain evidence="6 7">C18H</strain>
    </source>
</reference>
<gene>
    <name evidence="6" type="ORF">P6P90_10560</name>
</gene>
<dbReference type="InterPro" id="IPR050768">
    <property type="entry name" value="UPF0353/GerABKA_families"/>
</dbReference>
<keyword evidence="5" id="KW-1133">Transmembrane helix</keyword>
<name>A0ABT6H502_9BACI</name>
<evidence type="ECO:0000313" key="7">
    <source>
        <dbReference type="Proteomes" id="UP001218246"/>
    </source>
</evidence>
<feature type="transmembrane region" description="Helical" evidence="5">
    <location>
        <begin position="277"/>
        <end position="299"/>
    </location>
</feature>